<gene>
    <name evidence="1" type="ORF">J2S42_003596</name>
</gene>
<name>A0AAE3W0C4_9ACTN</name>
<accession>A0AAE3W0C4</accession>
<dbReference type="EMBL" id="JAUSUZ010000001">
    <property type="protein sequence ID" value="MDQ0366927.1"/>
    <property type="molecule type" value="Genomic_DNA"/>
</dbReference>
<dbReference type="SUPFAM" id="SSF48452">
    <property type="entry name" value="TPR-like"/>
    <property type="match status" value="1"/>
</dbReference>
<evidence type="ECO:0000313" key="1">
    <source>
        <dbReference type="EMBL" id="MDQ0366927.1"/>
    </source>
</evidence>
<evidence type="ECO:0000313" key="2">
    <source>
        <dbReference type="Proteomes" id="UP001240236"/>
    </source>
</evidence>
<reference evidence="1 2" key="1">
    <citation type="submission" date="2023-07" db="EMBL/GenBank/DDBJ databases">
        <title>Sequencing the genomes of 1000 actinobacteria strains.</title>
        <authorList>
            <person name="Klenk H.-P."/>
        </authorList>
    </citation>
    <scope>NUCLEOTIDE SEQUENCE [LARGE SCALE GENOMIC DNA]</scope>
    <source>
        <strain evidence="1 2">DSM 44709</strain>
    </source>
</reference>
<dbReference type="Proteomes" id="UP001240236">
    <property type="component" value="Unassembled WGS sequence"/>
</dbReference>
<dbReference type="Gene3D" id="1.25.40.10">
    <property type="entry name" value="Tetratricopeptide repeat domain"/>
    <property type="match status" value="2"/>
</dbReference>
<dbReference type="AlphaFoldDB" id="A0AAE3W0C4"/>
<dbReference type="InterPro" id="IPR011990">
    <property type="entry name" value="TPR-like_helical_dom_sf"/>
</dbReference>
<sequence>MTGCFADRYHTLPAPLRACARAFAAHPGPEPTLPVLAAALATTDHVAAAHIDQLVRADLVRPAPGSRWRIYSQARTRAATDLAADPTQQLFTARINEWYLARARAASTAAAPYRTPPPAALTHCGPDAIEFATPGAALDWLDAERVNLLTLAGTRSTDDPHMVWALLDAIRPLFEARGFPDDRRDADALALDCAERVGDPAWLSHAWRRYGWRAFDFGNHPHAADAFKQAIKAAAGIPHDRTRVIATASASEGLAMLEQAENNVTHALQLLRVNRGVYAAHGDYRSEGLSALNRAVTLINARQPGEALDALAAASDMLARAGTDPYRAALVGVETGRALAELGDHTHARIVLVTALREMTKLDRPRGRALALHYLGDLAITCDDLDQARAFLHEAADIYAGLCDRAETAVQFLLDDISAGA</sequence>
<protein>
    <submittedName>
        <fullName evidence="1">Tetratricopeptide (TPR) repeat protein</fullName>
    </submittedName>
</protein>
<keyword evidence="2" id="KW-1185">Reference proteome</keyword>
<dbReference type="RefSeq" id="WP_307240612.1">
    <property type="nucleotide sequence ID" value="NZ_JAUSUZ010000001.1"/>
</dbReference>
<organism evidence="1 2">
    <name type="scientific">Catenuloplanes indicus</name>
    <dbReference type="NCBI Taxonomy" id="137267"/>
    <lineage>
        <taxon>Bacteria</taxon>
        <taxon>Bacillati</taxon>
        <taxon>Actinomycetota</taxon>
        <taxon>Actinomycetes</taxon>
        <taxon>Micromonosporales</taxon>
        <taxon>Micromonosporaceae</taxon>
        <taxon>Catenuloplanes</taxon>
    </lineage>
</organism>
<proteinExistence type="predicted"/>
<comment type="caution">
    <text evidence="1">The sequence shown here is derived from an EMBL/GenBank/DDBJ whole genome shotgun (WGS) entry which is preliminary data.</text>
</comment>